<organism evidence="1 2">
    <name type="scientific">Oxalobacter formigenes OXCC13</name>
    <dbReference type="NCBI Taxonomy" id="556269"/>
    <lineage>
        <taxon>Bacteria</taxon>
        <taxon>Pseudomonadati</taxon>
        <taxon>Pseudomonadota</taxon>
        <taxon>Betaproteobacteria</taxon>
        <taxon>Burkholderiales</taxon>
        <taxon>Oxalobacteraceae</taxon>
        <taxon>Oxalobacter</taxon>
    </lineage>
</organism>
<dbReference type="RefSeq" id="WP_005879724.1">
    <property type="nucleotide sequence ID" value="NZ_CP019430.1"/>
</dbReference>
<dbReference type="GeneID" id="77135723"/>
<dbReference type="STRING" id="847.BRW83_1889"/>
<name>C3X813_OXAFO</name>
<dbReference type="OrthoDB" id="8479597at2"/>
<reference evidence="1 2" key="1">
    <citation type="submission" date="2009-02" db="EMBL/GenBank/DDBJ databases">
        <title>The Genome Sequence of Oxalobacter formigenes OXCC13.</title>
        <authorList>
            <consortium name="The Broad Institute Genome Sequencing Platform"/>
            <person name="Ward D."/>
            <person name="Young S.K."/>
            <person name="Kodira C.D."/>
            <person name="Zeng Q."/>
            <person name="Koehrsen M."/>
            <person name="Alvarado L."/>
            <person name="Berlin A."/>
            <person name="Borenstein D."/>
            <person name="Chen Z."/>
            <person name="Engels R."/>
            <person name="Freedman E."/>
            <person name="Gellesch M."/>
            <person name="Goldberg J."/>
            <person name="Griggs A."/>
            <person name="Gujja S."/>
            <person name="Heiman D."/>
            <person name="Hepburn T."/>
            <person name="Howarth C."/>
            <person name="Jen D."/>
            <person name="Larson L."/>
            <person name="Lewis B."/>
            <person name="Mehta T."/>
            <person name="Park D."/>
            <person name="Pearson M."/>
            <person name="Roberts A."/>
            <person name="Saif S."/>
            <person name="Shea T."/>
            <person name="Shenoy N."/>
            <person name="Sisk P."/>
            <person name="Stolte C."/>
            <person name="Sykes S."/>
            <person name="Walk T."/>
            <person name="White J."/>
            <person name="Yandava C."/>
            <person name="Allison M.J."/>
            <person name="Lander E."/>
            <person name="Nusbaum C."/>
            <person name="Galagan J."/>
            <person name="Birren B."/>
        </authorList>
    </citation>
    <scope>NUCLEOTIDE SEQUENCE [LARGE SCALE GENOMIC DNA]</scope>
    <source>
        <strain evidence="1 2">OXCC13</strain>
    </source>
</reference>
<accession>C3X813</accession>
<gene>
    <name evidence="1" type="ORF">OFBG_00367</name>
</gene>
<dbReference type="HOGENOM" id="CLU_1089236_0_0_4"/>
<keyword evidence="2" id="KW-1185">Reference proteome</keyword>
<dbReference type="EMBL" id="GG658170">
    <property type="protein sequence ID" value="EEO29339.1"/>
    <property type="molecule type" value="Genomic_DNA"/>
</dbReference>
<evidence type="ECO:0000313" key="1">
    <source>
        <dbReference type="EMBL" id="EEO29339.1"/>
    </source>
</evidence>
<dbReference type="Proteomes" id="UP000005089">
    <property type="component" value="Unassembled WGS sequence"/>
</dbReference>
<dbReference type="AlphaFoldDB" id="C3X813"/>
<protein>
    <submittedName>
        <fullName evidence="1">Uncharacterized protein</fullName>
    </submittedName>
</protein>
<sequence length="255" mass="29035">MANQEEPIKVTDDFKQCWQSAGRHLQSQVEGGLTWMRASLDEPFMEHLSFRLGNQLFFVRVIDVDNELKVPGTDENLIKIAEGCKGHACIMPMRFSFGNWMPVEKGWGLLSAVDKKPVNPPDLVTDEKIEMTDWELHDFAVQVVRQNLMHEGEHVAGWVSNPELQPSIWISTEEFPQWVVVQAVRWPAEAKIPDNIKEIEDAYASKEAKGTFAYVTFANENQNVKEPLKEGEKPLPIYRGDKAYISYSGLLSTEN</sequence>
<evidence type="ECO:0000313" key="2">
    <source>
        <dbReference type="Proteomes" id="UP000005089"/>
    </source>
</evidence>
<proteinExistence type="predicted"/>